<dbReference type="InterPro" id="IPR054192">
    <property type="entry name" value="DUF6897"/>
</dbReference>
<reference evidence="1 3" key="1">
    <citation type="submission" date="2017-12" db="EMBL/GenBank/DDBJ databases">
        <title>Complete genome sequence of Herbivorax saccincola GGR1, a novel Cellulosome-producing hydrolytic bacterium in a thermophilic biogas plant, established by Illumina and Nanopore MinION sequencing.</title>
        <authorList>
            <person name="Pechtl A."/>
            <person name="Ruckert C."/>
            <person name="Koeck D.E."/>
            <person name="Maus I."/>
            <person name="Winkler A."/>
            <person name="Kalinowski J."/>
            <person name="Puhler A."/>
            <person name="Schwarz W.W."/>
            <person name="Zverlov V.V."/>
            <person name="Schluter A."/>
            <person name="Liebl W."/>
        </authorList>
    </citation>
    <scope>NUCLEOTIDE SEQUENCE [LARGE SCALE GENOMIC DNA]</scope>
    <source>
        <strain evidence="1">GGR1</strain>
        <strain evidence="3">SR1</strain>
    </source>
</reference>
<protein>
    <submittedName>
        <fullName evidence="1">Uncharacterized protein</fullName>
    </submittedName>
</protein>
<reference evidence="2 4" key="2">
    <citation type="journal article" date="2018" name="Syst. Appl. Microbiol.">
        <title>Characterization and high-quality draft genome sequence of Herbivorax saccincola A7, an anaerobic, alkaliphilic, thermophilic, cellulolytic, and xylanolytic bacterium.</title>
        <authorList>
            <person name="Aikawa S."/>
            <person name="Baramee S."/>
            <person name="Sermsathanaswadi J."/>
            <person name="Thianheng P."/>
            <person name="Tachaapaikoon C."/>
            <person name="Shikata A."/>
            <person name="Waeonukul R."/>
            <person name="Pason P."/>
            <person name="Ratanakhanokchai K."/>
            <person name="Kosugi A."/>
        </authorList>
    </citation>
    <scope>NUCLEOTIDE SEQUENCE [LARGE SCALE GENOMIC DNA]</scope>
    <source>
        <strain evidence="2 4">A7</strain>
    </source>
</reference>
<organism evidence="1 3">
    <name type="scientific">Acetivibrio saccincola</name>
    <dbReference type="NCBI Taxonomy" id="1677857"/>
    <lineage>
        <taxon>Bacteria</taxon>
        <taxon>Bacillati</taxon>
        <taxon>Bacillota</taxon>
        <taxon>Clostridia</taxon>
        <taxon>Eubacteriales</taxon>
        <taxon>Oscillospiraceae</taxon>
        <taxon>Acetivibrio</taxon>
    </lineage>
</organism>
<dbReference type="AlphaFoldDB" id="A0A2K9E481"/>
<evidence type="ECO:0000313" key="3">
    <source>
        <dbReference type="Proteomes" id="UP000233534"/>
    </source>
</evidence>
<dbReference type="Proteomes" id="UP000233534">
    <property type="component" value="Chromosome"/>
</dbReference>
<proteinExistence type="predicted"/>
<evidence type="ECO:0000313" key="1">
    <source>
        <dbReference type="EMBL" id="AUG58199.1"/>
    </source>
</evidence>
<dbReference type="KEGG" id="hsc:HVS_11540"/>
<keyword evidence="3" id="KW-1185">Reference proteome</keyword>
<dbReference type="EMBL" id="CP025197">
    <property type="protein sequence ID" value="AUG58199.1"/>
    <property type="molecule type" value="Genomic_DNA"/>
</dbReference>
<accession>A0A2K9E481</accession>
<dbReference type="OrthoDB" id="2085621at2"/>
<dbReference type="Pfam" id="PF21838">
    <property type="entry name" value="DUF6897"/>
    <property type="match status" value="1"/>
</dbReference>
<dbReference type="RefSeq" id="WP_101302469.1">
    <property type="nucleotide sequence ID" value="NZ_CP025197.1"/>
</dbReference>
<evidence type="ECO:0000313" key="2">
    <source>
        <dbReference type="EMBL" id="PQQ68079.1"/>
    </source>
</evidence>
<dbReference type="Proteomes" id="UP000239720">
    <property type="component" value="Unassembled WGS sequence"/>
</dbReference>
<gene>
    <name evidence="2" type="ORF">B9R14_15740</name>
    <name evidence="1" type="ORF">HVS_11540</name>
</gene>
<sequence length="64" mass="7580">MNNNYLKQYVGRRVVLYLSLWSKILRLGTRGVISDCKGGWVEIKKNRKLEYINVGKIYSFRLLD</sequence>
<dbReference type="EMBL" id="NEMB01000003">
    <property type="protein sequence ID" value="PQQ68079.1"/>
    <property type="molecule type" value="Genomic_DNA"/>
</dbReference>
<name>A0A2K9E481_9FIRM</name>
<evidence type="ECO:0000313" key="4">
    <source>
        <dbReference type="Proteomes" id="UP000239720"/>
    </source>
</evidence>